<keyword evidence="23" id="KW-1185">Reference proteome</keyword>
<keyword evidence="19" id="KW-1133">Transmembrane helix</keyword>
<organism evidence="22 23">
    <name type="scientific">Polaribacter marinus</name>
    <dbReference type="NCBI Taxonomy" id="2916838"/>
    <lineage>
        <taxon>Bacteria</taxon>
        <taxon>Pseudomonadati</taxon>
        <taxon>Bacteroidota</taxon>
        <taxon>Flavobacteriia</taxon>
        <taxon>Flavobacteriales</taxon>
        <taxon>Flavobacteriaceae</taxon>
    </lineage>
</organism>
<proteinExistence type="inferred from homology"/>
<keyword evidence="11" id="KW-0133">Cell shape</keyword>
<dbReference type="GO" id="GO:0009252">
    <property type="term" value="P:peptidoglycan biosynthetic process"/>
    <property type="evidence" value="ECO:0007669"/>
    <property type="project" value="UniProtKB-KW"/>
</dbReference>
<evidence type="ECO:0000256" key="3">
    <source>
        <dbReference type="ARBA" id="ARBA00007090"/>
    </source>
</evidence>
<comment type="catalytic activity">
    <reaction evidence="16">
        <text>Preferential cleavage: (Ac)2-L-Lys-D-Ala-|-D-Ala. Also transpeptidation of peptidyl-alanyl moieties that are N-acyl substituents of D-alanine.</text>
        <dbReference type="EC" id="3.4.16.4"/>
    </reaction>
</comment>
<dbReference type="InterPro" id="IPR036950">
    <property type="entry name" value="PBP_transglycosylase"/>
</dbReference>
<evidence type="ECO:0000256" key="15">
    <source>
        <dbReference type="ARBA" id="ARBA00023316"/>
    </source>
</evidence>
<dbReference type="InterPro" id="IPR050396">
    <property type="entry name" value="Glycosyltr_51/Transpeptidase"/>
</dbReference>
<evidence type="ECO:0000256" key="19">
    <source>
        <dbReference type="SAM" id="Phobius"/>
    </source>
</evidence>
<keyword evidence="5" id="KW-1003">Cell membrane</keyword>
<feature type="domain" description="Glycosyl transferase family 51" evidence="21">
    <location>
        <begin position="65"/>
        <end position="239"/>
    </location>
</feature>
<dbReference type="PANTHER" id="PTHR32282">
    <property type="entry name" value="BINDING PROTEIN TRANSPEPTIDASE, PUTATIVE-RELATED"/>
    <property type="match status" value="1"/>
</dbReference>
<evidence type="ECO:0000256" key="16">
    <source>
        <dbReference type="ARBA" id="ARBA00034000"/>
    </source>
</evidence>
<feature type="transmembrane region" description="Helical" evidence="19">
    <location>
        <begin position="16"/>
        <end position="40"/>
    </location>
</feature>
<feature type="domain" description="Penicillin-binding protein transpeptidase" evidence="20">
    <location>
        <begin position="422"/>
        <end position="675"/>
    </location>
</feature>
<dbReference type="InterPro" id="IPR023346">
    <property type="entry name" value="Lysozyme-like_dom_sf"/>
</dbReference>
<dbReference type="Gene3D" id="3.40.710.10">
    <property type="entry name" value="DD-peptidase/beta-lactamase superfamily"/>
    <property type="match status" value="2"/>
</dbReference>
<dbReference type="GO" id="GO:0005886">
    <property type="term" value="C:plasma membrane"/>
    <property type="evidence" value="ECO:0007669"/>
    <property type="project" value="UniProtKB-SubCell"/>
</dbReference>
<dbReference type="AlphaFoldDB" id="A0A9X1VM82"/>
<evidence type="ECO:0000256" key="13">
    <source>
        <dbReference type="ARBA" id="ARBA00023136"/>
    </source>
</evidence>
<keyword evidence="7" id="KW-0645">Protease</keyword>
<dbReference type="GO" id="GO:0071555">
    <property type="term" value="P:cell wall organization"/>
    <property type="evidence" value="ECO:0007669"/>
    <property type="project" value="UniProtKB-KW"/>
</dbReference>
<sequence length="759" mass="85815">MATKKKTTGFKKYIKWFWGIVLGGFSLLILLFLFASWGFLGALPTFEELENPETNLATEVISIDGKTIGKYATENRTPINYKDLPQNIVEALVATEDERFYEHSGIDFRGTARAVLKPGSGGASTITQQLARMLFTGKKSRNKVKRVLQKVKEWVVATKLERQYTKQEILTMYLNKYDFLNQAVGIRSAARIYFGKEPKELKVEESAMLVGMLKNSSYFNPLRRAELVKQRRNVVLKQMNRSQFISLKEKDSLQQLDLGLDVHKESHSDGYATYFRTYLQKYLRKWVQENPKPNGEEYDIFRDGLKIYVTIDSRMQQYAEEAIKEHIANLQSYFFKEQKRNKTAPFYDLEKDQIKGILERAKKNSERYKRLKISGKSSKEIDKIFNTKTKMKVFSWKGDVDTIMSPSDSIRYYKYFLRSGLVSIEPQTGHIKAWVGGINNKHFKYDAVAQQKRQVGSTFKPFVYATAINQLKMSPCDEFPNTLYTIPKGKYGIPEAWTPENANLKYGGMLTLKDGLAGSVNTMSARLIDKVTPENVVRLAKSAGIESDMQANPSIALGAVELSLLEMVSAYSTFANKGLRVNPMILTRIEDKNGTVLQEFTPETKEVLSEESAYVILDLLKGVTESGSGVRLRSTWSSGGKAVTGFPYKFTNPIAGKTGTTQNQSDGWFMGIVPNLATGVWTGGEDRATHFSGISYGQGATMSLPSWALFMKKCYADKTLNISSEDFEEPENLSINIKCDEKSDTDDKKDVIPVDDTDF</sequence>
<protein>
    <submittedName>
        <fullName evidence="22">Transglycosylase domain-containing protein</fullName>
    </submittedName>
</protein>
<dbReference type="GO" id="GO:0009002">
    <property type="term" value="F:serine-type D-Ala-D-Ala carboxypeptidase activity"/>
    <property type="evidence" value="ECO:0007669"/>
    <property type="project" value="UniProtKB-EC"/>
</dbReference>
<dbReference type="Pfam" id="PF00905">
    <property type="entry name" value="Transpeptidase"/>
    <property type="match status" value="1"/>
</dbReference>
<dbReference type="SUPFAM" id="SSF56601">
    <property type="entry name" value="beta-lactamase/transpeptidase-like"/>
    <property type="match status" value="1"/>
</dbReference>
<dbReference type="InterPro" id="IPR001264">
    <property type="entry name" value="Glyco_trans_51"/>
</dbReference>
<dbReference type="GO" id="GO:0008955">
    <property type="term" value="F:peptidoglycan glycosyltransferase activity"/>
    <property type="evidence" value="ECO:0007669"/>
    <property type="project" value="UniProtKB-EC"/>
</dbReference>
<dbReference type="PANTHER" id="PTHR32282:SF11">
    <property type="entry name" value="PENICILLIN-BINDING PROTEIN 1B"/>
    <property type="match status" value="1"/>
</dbReference>
<keyword evidence="15" id="KW-0961">Cell wall biogenesis/degradation</keyword>
<dbReference type="InterPro" id="IPR001460">
    <property type="entry name" value="PCN-bd_Tpept"/>
</dbReference>
<keyword evidence="12" id="KW-0573">Peptidoglycan synthesis</keyword>
<evidence type="ECO:0000256" key="6">
    <source>
        <dbReference type="ARBA" id="ARBA00022645"/>
    </source>
</evidence>
<keyword evidence="6" id="KW-0121">Carboxypeptidase</keyword>
<evidence type="ECO:0000256" key="4">
    <source>
        <dbReference type="ARBA" id="ARBA00007739"/>
    </source>
</evidence>
<comment type="subcellular location">
    <subcellularLocation>
        <location evidence="1">Cell membrane</location>
    </subcellularLocation>
</comment>
<comment type="caution">
    <text evidence="22">The sequence shown here is derived from an EMBL/GenBank/DDBJ whole genome shotgun (WGS) entry which is preliminary data.</text>
</comment>
<dbReference type="RefSeq" id="WP_242177675.1">
    <property type="nucleotide sequence ID" value="NZ_JAKQYM010000003.1"/>
</dbReference>
<comment type="catalytic activity">
    <reaction evidence="17">
        <text>[GlcNAc-(1-&gt;4)-Mur2Ac(oyl-L-Ala-gamma-D-Glu-L-Lys-D-Ala-D-Ala)](n)-di-trans,octa-cis-undecaprenyl diphosphate + beta-D-GlcNAc-(1-&gt;4)-Mur2Ac(oyl-L-Ala-gamma-D-Glu-L-Lys-D-Ala-D-Ala)-di-trans,octa-cis-undecaprenyl diphosphate = [GlcNAc-(1-&gt;4)-Mur2Ac(oyl-L-Ala-gamma-D-Glu-L-Lys-D-Ala-D-Ala)](n+1)-di-trans,octa-cis-undecaprenyl diphosphate + di-trans,octa-cis-undecaprenyl diphosphate + H(+)</text>
        <dbReference type="Rhea" id="RHEA:23708"/>
        <dbReference type="Rhea" id="RHEA-COMP:9602"/>
        <dbReference type="Rhea" id="RHEA-COMP:9603"/>
        <dbReference type="ChEBI" id="CHEBI:15378"/>
        <dbReference type="ChEBI" id="CHEBI:58405"/>
        <dbReference type="ChEBI" id="CHEBI:60033"/>
        <dbReference type="ChEBI" id="CHEBI:78435"/>
        <dbReference type="EC" id="2.4.99.28"/>
    </reaction>
</comment>
<feature type="compositionally biased region" description="Basic and acidic residues" evidence="18">
    <location>
        <begin position="738"/>
        <end position="752"/>
    </location>
</feature>
<evidence type="ECO:0000256" key="17">
    <source>
        <dbReference type="ARBA" id="ARBA00049902"/>
    </source>
</evidence>
<reference evidence="22" key="1">
    <citation type="submission" date="2022-02" db="EMBL/GenBank/DDBJ databases">
        <title>Polaribacter sp. MSW13, isolated from seawater.</title>
        <authorList>
            <person name="Kristyanto S."/>
            <person name="Jung J."/>
            <person name="Jeon C.O."/>
        </authorList>
    </citation>
    <scope>NUCLEOTIDE SEQUENCE</scope>
    <source>
        <strain evidence="22">MSW13</strain>
    </source>
</reference>
<dbReference type="SUPFAM" id="SSF53955">
    <property type="entry name" value="Lysozyme-like"/>
    <property type="match status" value="1"/>
</dbReference>
<evidence type="ECO:0000256" key="5">
    <source>
        <dbReference type="ARBA" id="ARBA00022475"/>
    </source>
</evidence>
<evidence type="ECO:0000256" key="7">
    <source>
        <dbReference type="ARBA" id="ARBA00022670"/>
    </source>
</evidence>
<keyword evidence="19" id="KW-0812">Transmembrane</keyword>
<feature type="region of interest" description="Disordered" evidence="18">
    <location>
        <begin position="738"/>
        <end position="759"/>
    </location>
</feature>
<comment type="similarity">
    <text evidence="3">In the C-terminal section; belongs to the transpeptidase family.</text>
</comment>
<evidence type="ECO:0000256" key="12">
    <source>
        <dbReference type="ARBA" id="ARBA00022984"/>
    </source>
</evidence>
<evidence type="ECO:0000256" key="1">
    <source>
        <dbReference type="ARBA" id="ARBA00004236"/>
    </source>
</evidence>
<dbReference type="GO" id="GO:0008658">
    <property type="term" value="F:penicillin binding"/>
    <property type="evidence" value="ECO:0007669"/>
    <property type="project" value="InterPro"/>
</dbReference>
<dbReference type="GO" id="GO:0030288">
    <property type="term" value="C:outer membrane-bounded periplasmic space"/>
    <property type="evidence" value="ECO:0007669"/>
    <property type="project" value="TreeGrafter"/>
</dbReference>
<dbReference type="EMBL" id="JAKQYM010000003">
    <property type="protein sequence ID" value="MCI2228558.1"/>
    <property type="molecule type" value="Genomic_DNA"/>
</dbReference>
<evidence type="ECO:0000256" key="10">
    <source>
        <dbReference type="ARBA" id="ARBA00022801"/>
    </source>
</evidence>
<dbReference type="Gene3D" id="1.10.3810.10">
    <property type="entry name" value="Biosynthetic peptidoglycan transglycosylase-like"/>
    <property type="match status" value="1"/>
</dbReference>
<keyword evidence="10" id="KW-0378">Hydrolase</keyword>
<name>A0A9X1VM82_9FLAO</name>
<evidence type="ECO:0000259" key="21">
    <source>
        <dbReference type="Pfam" id="PF00912"/>
    </source>
</evidence>
<dbReference type="GO" id="GO:0008360">
    <property type="term" value="P:regulation of cell shape"/>
    <property type="evidence" value="ECO:0007669"/>
    <property type="project" value="UniProtKB-KW"/>
</dbReference>
<keyword evidence="13 19" id="KW-0472">Membrane</keyword>
<evidence type="ECO:0000256" key="8">
    <source>
        <dbReference type="ARBA" id="ARBA00022676"/>
    </source>
</evidence>
<accession>A0A9X1VM82</accession>
<keyword evidence="9" id="KW-0808">Transferase</keyword>
<gene>
    <name evidence="22" type="ORF">MC378_05220</name>
</gene>
<comment type="similarity">
    <text evidence="4">In the N-terminal section; belongs to the glycosyltransferase 51 family.</text>
</comment>
<evidence type="ECO:0000256" key="11">
    <source>
        <dbReference type="ARBA" id="ARBA00022960"/>
    </source>
</evidence>
<evidence type="ECO:0000256" key="2">
    <source>
        <dbReference type="ARBA" id="ARBA00004752"/>
    </source>
</evidence>
<dbReference type="Pfam" id="PF00912">
    <property type="entry name" value="Transgly"/>
    <property type="match status" value="1"/>
</dbReference>
<evidence type="ECO:0000256" key="18">
    <source>
        <dbReference type="SAM" id="MobiDB-lite"/>
    </source>
</evidence>
<evidence type="ECO:0000313" key="22">
    <source>
        <dbReference type="EMBL" id="MCI2228558.1"/>
    </source>
</evidence>
<evidence type="ECO:0000313" key="23">
    <source>
        <dbReference type="Proteomes" id="UP001139369"/>
    </source>
</evidence>
<evidence type="ECO:0000256" key="14">
    <source>
        <dbReference type="ARBA" id="ARBA00023268"/>
    </source>
</evidence>
<keyword evidence="8" id="KW-0328">Glycosyltransferase</keyword>
<evidence type="ECO:0000259" key="20">
    <source>
        <dbReference type="Pfam" id="PF00905"/>
    </source>
</evidence>
<comment type="pathway">
    <text evidence="2">Cell wall biogenesis; peptidoglycan biosynthesis.</text>
</comment>
<evidence type="ECO:0000256" key="9">
    <source>
        <dbReference type="ARBA" id="ARBA00022679"/>
    </source>
</evidence>
<dbReference type="Proteomes" id="UP001139369">
    <property type="component" value="Unassembled WGS sequence"/>
</dbReference>
<keyword evidence="14" id="KW-0511">Multifunctional enzyme</keyword>
<dbReference type="InterPro" id="IPR012338">
    <property type="entry name" value="Beta-lactam/transpept-like"/>
</dbReference>
<dbReference type="GO" id="GO:0006508">
    <property type="term" value="P:proteolysis"/>
    <property type="evidence" value="ECO:0007669"/>
    <property type="project" value="UniProtKB-KW"/>
</dbReference>